<dbReference type="SUPFAM" id="SSF111126">
    <property type="entry name" value="Ligand-binding domain in the NO signalling and Golgi transport"/>
    <property type="match status" value="1"/>
</dbReference>
<keyword evidence="5" id="KW-0524">Neurogenesis</keyword>
<evidence type="ECO:0000256" key="2">
    <source>
        <dbReference type="ARBA" id="ARBA00004240"/>
    </source>
</evidence>
<name>A0A8C5HBC3_GOUWI</name>
<evidence type="ECO:0000256" key="1">
    <source>
        <dbReference type="ARBA" id="ARBA00004222"/>
    </source>
</evidence>
<reference evidence="9" key="1">
    <citation type="submission" date="2020-06" db="EMBL/GenBank/DDBJ databases">
        <authorList>
            <consortium name="Wellcome Sanger Institute Data Sharing"/>
        </authorList>
    </citation>
    <scope>NUCLEOTIDE SEQUENCE [LARGE SCALE GENOMIC DNA]</scope>
</reference>
<dbReference type="FunFam" id="3.30.1380.20:FF:000004">
    <property type="entry name" value="Trafficking protein particle complex subunit 6B"/>
    <property type="match status" value="1"/>
</dbReference>
<dbReference type="AlphaFoldDB" id="A0A8C5HBC3"/>
<dbReference type="GO" id="GO:0005801">
    <property type="term" value="C:cis-Golgi network"/>
    <property type="evidence" value="ECO:0007669"/>
    <property type="project" value="TreeGrafter"/>
</dbReference>
<evidence type="ECO:0000256" key="7">
    <source>
        <dbReference type="ARBA" id="ARBA00057720"/>
    </source>
</evidence>
<proteinExistence type="inferred from homology"/>
<evidence type="ECO:0000256" key="5">
    <source>
        <dbReference type="ARBA" id="ARBA00022902"/>
    </source>
</evidence>
<sequence>MADEVLFEFLHMEIVSHIYKEQQSGKAELDNKDRAVCVSVLEGMGFRVGQGIIERLTRDTPSFKDELDIMKFICKDFWTKVFRRQIDNLRTNHQGTYVLQDNKFTLLTQLSNGKQYLDQAPRYLAFSCGVVRGALSNLGMESVVTAEVSIMPSCKYQRKRRSTSSTQTQSSPLLIYVMCQTIDVFRCGFLFGLGGNTVYRWVIKIATVSVSIPSLKKEKCNALI</sequence>
<dbReference type="InterPro" id="IPR024096">
    <property type="entry name" value="NO_sig/Golgi_transp_ligand-bd"/>
</dbReference>
<keyword evidence="4" id="KW-0256">Endoplasmic reticulum</keyword>
<dbReference type="GO" id="GO:0005802">
    <property type="term" value="C:trans-Golgi network"/>
    <property type="evidence" value="ECO:0007669"/>
    <property type="project" value="TreeGrafter"/>
</dbReference>
<dbReference type="GO" id="GO:0005783">
    <property type="term" value="C:endoplasmic reticulum"/>
    <property type="evidence" value="ECO:0007669"/>
    <property type="project" value="UniProtKB-SubCell"/>
</dbReference>
<evidence type="ECO:0000256" key="6">
    <source>
        <dbReference type="ARBA" id="ARBA00023034"/>
    </source>
</evidence>
<dbReference type="PANTHER" id="PTHR12817:SF7">
    <property type="entry name" value="TRAFFICKING PROTEIN PARTICLE COMPLEX 6B-LIKE"/>
    <property type="match status" value="1"/>
</dbReference>
<protein>
    <recommendedName>
        <fullName evidence="8">Trafficking protein particle complex subunit 6B</fullName>
    </recommendedName>
</protein>
<gene>
    <name evidence="9" type="primary">trappc6bl</name>
</gene>
<dbReference type="Proteomes" id="UP000694680">
    <property type="component" value="Chromosome 13"/>
</dbReference>
<dbReference type="GO" id="GO:0030008">
    <property type="term" value="C:TRAPP complex"/>
    <property type="evidence" value="ECO:0007669"/>
    <property type="project" value="TreeGrafter"/>
</dbReference>
<comment type="function">
    <text evidence="7">Component of a transport protein particle (TRAPP) complex that may function in specific stages of inter-organelle traffic. Specifically involved in the early development of neural circuitry, likely by controlling the frequency and amplitude of intracellular calcium transients implicated in the regulation of neuron differentiation and survival.</text>
</comment>
<accession>A0A8C5HBC3</accession>
<dbReference type="Gene3D" id="3.30.1380.20">
    <property type="entry name" value="Trafficking protein particle complex subunit 3"/>
    <property type="match status" value="1"/>
</dbReference>
<organism evidence="9 10">
    <name type="scientific">Gouania willdenowi</name>
    <name type="common">Blunt-snouted clingfish</name>
    <name type="synonym">Lepadogaster willdenowi</name>
    <dbReference type="NCBI Taxonomy" id="441366"/>
    <lineage>
        <taxon>Eukaryota</taxon>
        <taxon>Metazoa</taxon>
        <taxon>Chordata</taxon>
        <taxon>Craniata</taxon>
        <taxon>Vertebrata</taxon>
        <taxon>Euteleostomi</taxon>
        <taxon>Actinopterygii</taxon>
        <taxon>Neopterygii</taxon>
        <taxon>Teleostei</taxon>
        <taxon>Neoteleostei</taxon>
        <taxon>Acanthomorphata</taxon>
        <taxon>Ovalentaria</taxon>
        <taxon>Blenniimorphae</taxon>
        <taxon>Blenniiformes</taxon>
        <taxon>Gobiesocoidei</taxon>
        <taxon>Gobiesocidae</taxon>
        <taxon>Gobiesocinae</taxon>
        <taxon>Gouania</taxon>
    </lineage>
</organism>
<evidence type="ECO:0000256" key="8">
    <source>
        <dbReference type="ARBA" id="ARBA00074542"/>
    </source>
</evidence>
<comment type="subcellular location">
    <subcellularLocation>
        <location evidence="2">Endoplasmic reticulum</location>
    </subcellularLocation>
    <subcellularLocation>
        <location evidence="1">Golgi apparatus</location>
        <location evidence="1">cis-Golgi network</location>
    </subcellularLocation>
</comment>
<dbReference type="GO" id="GO:0007399">
    <property type="term" value="P:nervous system development"/>
    <property type="evidence" value="ECO:0007669"/>
    <property type="project" value="UniProtKB-KW"/>
</dbReference>
<dbReference type="Ensembl" id="ENSGWIT00000045159.1">
    <property type="protein sequence ID" value="ENSGWIP00000041579.1"/>
    <property type="gene ID" value="ENSGWIG00000020947.1"/>
</dbReference>
<dbReference type="CDD" id="cd14944">
    <property type="entry name" value="TRAPPC6A_Trs33"/>
    <property type="match status" value="1"/>
</dbReference>
<reference evidence="9" key="3">
    <citation type="submission" date="2025-09" db="UniProtKB">
        <authorList>
            <consortium name="Ensembl"/>
        </authorList>
    </citation>
    <scope>IDENTIFICATION</scope>
</reference>
<dbReference type="InterPro" id="IPR037992">
    <property type="entry name" value="TRAPPC6/Trs33"/>
</dbReference>
<dbReference type="GO" id="GO:0006888">
    <property type="term" value="P:endoplasmic reticulum to Golgi vesicle-mediated transport"/>
    <property type="evidence" value="ECO:0007669"/>
    <property type="project" value="TreeGrafter"/>
</dbReference>
<dbReference type="Pfam" id="PF04051">
    <property type="entry name" value="TRAPP"/>
    <property type="match status" value="1"/>
</dbReference>
<evidence type="ECO:0000256" key="4">
    <source>
        <dbReference type="ARBA" id="ARBA00022824"/>
    </source>
</evidence>
<evidence type="ECO:0000313" key="10">
    <source>
        <dbReference type="Proteomes" id="UP000694680"/>
    </source>
</evidence>
<evidence type="ECO:0000313" key="9">
    <source>
        <dbReference type="Ensembl" id="ENSGWIP00000041579.1"/>
    </source>
</evidence>
<comment type="similarity">
    <text evidence="3">Belongs to the TRAPP small subunits family. BET3 subfamily.</text>
</comment>
<dbReference type="PANTHER" id="PTHR12817">
    <property type="entry name" value="TRAFFICKING PROTEIN PARTICLE COMPLEX SUBUNIT 6B"/>
    <property type="match status" value="1"/>
</dbReference>
<keyword evidence="10" id="KW-1185">Reference proteome</keyword>
<dbReference type="InterPro" id="IPR007194">
    <property type="entry name" value="TRAPP_component"/>
</dbReference>
<keyword evidence="6" id="KW-0333">Golgi apparatus</keyword>
<evidence type="ECO:0000256" key="3">
    <source>
        <dbReference type="ARBA" id="ARBA00006218"/>
    </source>
</evidence>
<reference evidence="9" key="2">
    <citation type="submission" date="2025-08" db="UniProtKB">
        <authorList>
            <consortium name="Ensembl"/>
        </authorList>
    </citation>
    <scope>IDENTIFICATION</scope>
</reference>